<dbReference type="GO" id="GO:0005524">
    <property type="term" value="F:ATP binding"/>
    <property type="evidence" value="ECO:0007669"/>
    <property type="project" value="UniProtKB-KW"/>
</dbReference>
<dbReference type="AlphaFoldDB" id="A0A6P2BWI3"/>
<gene>
    <name evidence="7" type="ORF">EAS64_27880</name>
</gene>
<dbReference type="CDD" id="cd03230">
    <property type="entry name" value="ABC_DR_subfamily_A"/>
    <property type="match status" value="1"/>
</dbReference>
<evidence type="ECO:0000256" key="2">
    <source>
        <dbReference type="ARBA" id="ARBA00022448"/>
    </source>
</evidence>
<dbReference type="GO" id="GO:0046677">
    <property type="term" value="P:response to antibiotic"/>
    <property type="evidence" value="ECO:0007669"/>
    <property type="project" value="UniProtKB-KW"/>
</dbReference>
<dbReference type="SUPFAM" id="SSF52540">
    <property type="entry name" value="P-loop containing nucleoside triphosphate hydrolases"/>
    <property type="match status" value="1"/>
</dbReference>
<dbReference type="InterPro" id="IPR027417">
    <property type="entry name" value="P-loop_NTPase"/>
</dbReference>
<evidence type="ECO:0000313" key="7">
    <source>
        <dbReference type="EMBL" id="TVZ02596.1"/>
    </source>
</evidence>
<proteinExistence type="predicted"/>
<reference evidence="7 8" key="1">
    <citation type="submission" date="2018-11" db="EMBL/GenBank/DDBJ databases">
        <title>Trebonia kvetii gen.nov., sp.nov., a novel acidophilic actinobacterium, and proposal of the new actinobacterial family Treboniaceae fam. nov.</title>
        <authorList>
            <person name="Rapoport D."/>
            <person name="Sagova-Mareckova M."/>
            <person name="Sedlacek I."/>
            <person name="Provaznik J."/>
            <person name="Kralova S."/>
            <person name="Pavlinic D."/>
            <person name="Benes V."/>
            <person name="Kopecky J."/>
        </authorList>
    </citation>
    <scope>NUCLEOTIDE SEQUENCE [LARGE SCALE GENOMIC DNA]</scope>
    <source>
        <strain evidence="7 8">15Tr583</strain>
    </source>
</reference>
<name>A0A6P2BWI3_9ACTN</name>
<feature type="domain" description="ABC transporter" evidence="6">
    <location>
        <begin position="29"/>
        <end position="259"/>
    </location>
</feature>
<keyword evidence="3" id="KW-0547">Nucleotide-binding</keyword>
<dbReference type="GO" id="GO:0005886">
    <property type="term" value="C:plasma membrane"/>
    <property type="evidence" value="ECO:0007669"/>
    <property type="project" value="UniProtKB-SubCell"/>
</dbReference>
<evidence type="ECO:0000256" key="1">
    <source>
        <dbReference type="ARBA" id="ARBA00004202"/>
    </source>
</evidence>
<evidence type="ECO:0000256" key="4">
    <source>
        <dbReference type="ARBA" id="ARBA00022840"/>
    </source>
</evidence>
<dbReference type="InterPro" id="IPR003593">
    <property type="entry name" value="AAA+_ATPase"/>
</dbReference>
<keyword evidence="8" id="KW-1185">Reference proteome</keyword>
<dbReference type="GO" id="GO:0016887">
    <property type="term" value="F:ATP hydrolysis activity"/>
    <property type="evidence" value="ECO:0007669"/>
    <property type="project" value="InterPro"/>
</dbReference>
<dbReference type="PANTHER" id="PTHR42711">
    <property type="entry name" value="ABC TRANSPORTER ATP-BINDING PROTEIN"/>
    <property type="match status" value="1"/>
</dbReference>
<comment type="caution">
    <text evidence="7">The sequence shown here is derived from an EMBL/GenBank/DDBJ whole genome shotgun (WGS) entry which is preliminary data.</text>
</comment>
<keyword evidence="4 7" id="KW-0067">ATP-binding</keyword>
<dbReference type="SMART" id="SM00382">
    <property type="entry name" value="AAA"/>
    <property type="match status" value="1"/>
</dbReference>
<evidence type="ECO:0000313" key="8">
    <source>
        <dbReference type="Proteomes" id="UP000460272"/>
    </source>
</evidence>
<dbReference type="Gene3D" id="3.40.50.300">
    <property type="entry name" value="P-loop containing nucleotide triphosphate hydrolases"/>
    <property type="match status" value="1"/>
</dbReference>
<organism evidence="7 8">
    <name type="scientific">Trebonia kvetii</name>
    <dbReference type="NCBI Taxonomy" id="2480626"/>
    <lineage>
        <taxon>Bacteria</taxon>
        <taxon>Bacillati</taxon>
        <taxon>Actinomycetota</taxon>
        <taxon>Actinomycetes</taxon>
        <taxon>Streptosporangiales</taxon>
        <taxon>Treboniaceae</taxon>
        <taxon>Trebonia</taxon>
    </lineage>
</organism>
<keyword evidence="2" id="KW-0813">Transport</keyword>
<evidence type="ECO:0000259" key="6">
    <source>
        <dbReference type="PROSITE" id="PS50893"/>
    </source>
</evidence>
<dbReference type="Pfam" id="PF00005">
    <property type="entry name" value="ABC_tran"/>
    <property type="match status" value="1"/>
</dbReference>
<dbReference type="InterPro" id="IPR050763">
    <property type="entry name" value="ABC_transporter_ATP-binding"/>
</dbReference>
<dbReference type="PROSITE" id="PS50893">
    <property type="entry name" value="ABC_TRANSPORTER_2"/>
    <property type="match status" value="1"/>
</dbReference>
<sequence>MILVSRWPADPRGSAGPAVKEAAMSEPAIAVHGLRKSFDKKEAVAGIDLEIAAGSLAGLVGPNGAGKTTSLSMMTGLLRPDAGRIVINGHDVWADPVAAKAVIGVVTAEVRLFERLSGEELLEYAGRLRGLPAAEARSRAAQLLDMLDLTADAKRLVADYSTGMRKKAALGCALIHNPPVLFLDEPLEGVDPISADVIRRLLARLVGTGSTVLFSSHVMELVEQICDHVSVIDKGKILATGTTDEVRGGKTLQQAFIDLVGPRSRDEEGLTWLGSSSN</sequence>
<dbReference type="OrthoDB" id="9804819at2"/>
<dbReference type="InterPro" id="IPR003439">
    <property type="entry name" value="ABC_transporter-like_ATP-bd"/>
</dbReference>
<accession>A0A6P2BWI3</accession>
<comment type="subcellular location">
    <subcellularLocation>
        <location evidence="1">Cell membrane</location>
        <topology evidence="1">Peripheral membrane protein</topology>
    </subcellularLocation>
</comment>
<dbReference type="EMBL" id="RPFW01000005">
    <property type="protein sequence ID" value="TVZ02596.1"/>
    <property type="molecule type" value="Genomic_DNA"/>
</dbReference>
<dbReference type="Proteomes" id="UP000460272">
    <property type="component" value="Unassembled WGS sequence"/>
</dbReference>
<keyword evidence="5" id="KW-0046">Antibiotic resistance</keyword>
<evidence type="ECO:0000256" key="3">
    <source>
        <dbReference type="ARBA" id="ARBA00022741"/>
    </source>
</evidence>
<dbReference type="PANTHER" id="PTHR42711:SF19">
    <property type="entry name" value="DOXORUBICIN RESISTANCE ATP-BINDING PROTEIN DRRA"/>
    <property type="match status" value="1"/>
</dbReference>
<protein>
    <submittedName>
        <fullName evidence="7">ABC transporter ATP-binding protein</fullName>
    </submittedName>
</protein>
<evidence type="ECO:0000256" key="5">
    <source>
        <dbReference type="ARBA" id="ARBA00023251"/>
    </source>
</evidence>